<gene>
    <name evidence="1" type="ORF">EIT64_19535</name>
</gene>
<dbReference type="AlphaFoldDB" id="A0A5T5UX68"/>
<organism evidence="1">
    <name type="scientific">Salmonella enterica</name>
    <name type="common">Salmonella choleraesuis</name>
    <dbReference type="NCBI Taxonomy" id="28901"/>
    <lineage>
        <taxon>Bacteria</taxon>
        <taxon>Pseudomonadati</taxon>
        <taxon>Pseudomonadota</taxon>
        <taxon>Gammaproteobacteria</taxon>
        <taxon>Enterobacterales</taxon>
        <taxon>Enterobacteriaceae</taxon>
        <taxon>Salmonella</taxon>
    </lineage>
</organism>
<sequence>MATYKQIQEYVKINYGVSVKTCHIAHVKYLNGFQMKLAPNRISADSRVYECPDKYVLYIEQAMKHFGMLE</sequence>
<comment type="caution">
    <text evidence="1">The sequence shown here is derived from an EMBL/GenBank/DDBJ whole genome shotgun (WGS) entry which is preliminary data.</text>
</comment>
<accession>A0A5T5UX68</accession>
<name>A0A5T5UX68_SALER</name>
<protein>
    <recommendedName>
        <fullName evidence="2">RNA methyltransferase</fullName>
    </recommendedName>
</protein>
<proteinExistence type="predicted"/>
<evidence type="ECO:0000313" key="1">
    <source>
        <dbReference type="EMBL" id="EAM5091823.1"/>
    </source>
</evidence>
<dbReference type="RefSeq" id="WP_023226197.1">
    <property type="nucleotide sequence ID" value="NZ_MXSF01000001.1"/>
</dbReference>
<evidence type="ECO:0008006" key="2">
    <source>
        <dbReference type="Google" id="ProtNLM"/>
    </source>
</evidence>
<dbReference type="EMBL" id="AACVDM010000013">
    <property type="protein sequence ID" value="EAM5091823.1"/>
    <property type="molecule type" value="Genomic_DNA"/>
</dbReference>
<reference evidence="1" key="1">
    <citation type="submission" date="2018-11" db="EMBL/GenBank/DDBJ databases">
        <authorList>
            <consortium name="PulseNet: The National Subtyping Network for Foodborne Disease Surveillance"/>
            <person name="Tarr C.L."/>
            <person name="Trees E."/>
            <person name="Katz L.S."/>
            <person name="Carleton-Romer H.A."/>
            <person name="Stroika S."/>
            <person name="Kucerova Z."/>
            <person name="Roache K.F."/>
            <person name="Sabol A.L."/>
            <person name="Besser J."/>
            <person name="Gerner-Smidt P."/>
        </authorList>
    </citation>
    <scope>NUCLEOTIDE SEQUENCE</scope>
    <source>
        <strain evidence="1">PNUSAS057825</strain>
    </source>
</reference>